<feature type="region of interest" description="Disordered" evidence="1">
    <location>
        <begin position="230"/>
        <end position="321"/>
    </location>
</feature>
<evidence type="ECO:0008006" key="5">
    <source>
        <dbReference type="Google" id="ProtNLM"/>
    </source>
</evidence>
<keyword evidence="2" id="KW-0812">Transmembrane</keyword>
<accession>A0A193FUI6</accession>
<reference evidence="3 4" key="1">
    <citation type="submission" date="2016-06" db="EMBL/GenBank/DDBJ databases">
        <title>Complete genome sequences of Bordetella bronchialis and Bordetella flabilis.</title>
        <authorList>
            <person name="LiPuma J.J."/>
            <person name="Spilker T."/>
        </authorList>
    </citation>
    <scope>NUCLEOTIDE SEQUENCE [LARGE SCALE GENOMIC DNA]</scope>
    <source>
        <strain evidence="3 4">AU17976</strain>
    </source>
</reference>
<dbReference type="Gene3D" id="2.180.10.10">
    <property type="entry name" value="RHS repeat-associated core"/>
    <property type="match status" value="1"/>
</dbReference>
<gene>
    <name evidence="3" type="ORF">BAU08_08820</name>
</gene>
<keyword evidence="2" id="KW-1133">Transmembrane helix</keyword>
<name>A0A193FUI6_9BORD</name>
<dbReference type="InterPro" id="IPR022385">
    <property type="entry name" value="Rhs_assc_core"/>
</dbReference>
<evidence type="ECO:0000256" key="2">
    <source>
        <dbReference type="SAM" id="Phobius"/>
    </source>
</evidence>
<dbReference type="EMBL" id="CP016171">
    <property type="protein sequence ID" value="ANN71417.1"/>
    <property type="molecule type" value="Genomic_DNA"/>
</dbReference>
<dbReference type="RefSeq" id="WP_066668950.1">
    <property type="nucleotide sequence ID" value="NZ_CP016171.1"/>
</dbReference>
<sequence length="321" mass="34174">MKTIATRHNAIAYAAQYRSPVSAAYPLGNGYRLYLPSLMRFNRPDDMSPFAAGGIHAYAYCVGDPVNRTDPRGRYPILTFASMVMTLVDMATSASAYRNASTIGSDLVRGEGWTARAVALRTAHAVSGASGGIGAAVALTGSILGFTSTNGQGDSTGHTKLQSILFWASIGLTVASAASFMVAARIRRSVGNIEPIEPPPSEEALNRNFAEEHRQELARVTLERSALLRQMQRSRPPGYREAIPMRTLSRPRGASPDIPAVAPPAYAPASDGVPHRPYMPSPSTPPYRAAPADPPPAYTSRQASLADLAWDIQDGPGQGPI</sequence>
<dbReference type="SUPFAM" id="SSF56399">
    <property type="entry name" value="ADP-ribosylation"/>
    <property type="match status" value="1"/>
</dbReference>
<feature type="transmembrane region" description="Helical" evidence="2">
    <location>
        <begin position="164"/>
        <end position="184"/>
    </location>
</feature>
<evidence type="ECO:0000313" key="4">
    <source>
        <dbReference type="Proteomes" id="UP000092213"/>
    </source>
</evidence>
<feature type="transmembrane region" description="Helical" evidence="2">
    <location>
        <begin position="118"/>
        <end position="144"/>
    </location>
</feature>
<evidence type="ECO:0000256" key="1">
    <source>
        <dbReference type="SAM" id="MobiDB-lite"/>
    </source>
</evidence>
<evidence type="ECO:0000313" key="3">
    <source>
        <dbReference type="EMBL" id="ANN71417.1"/>
    </source>
</evidence>
<dbReference type="STRING" id="463025.BAU08_08820"/>
<dbReference type="NCBIfam" id="TIGR03696">
    <property type="entry name" value="Rhs_assc_core"/>
    <property type="match status" value="1"/>
</dbReference>
<dbReference type="AlphaFoldDB" id="A0A193FUI6"/>
<proteinExistence type="predicted"/>
<protein>
    <recommendedName>
        <fullName evidence="5">RHS repeat-associated core domain-containing protein</fullName>
    </recommendedName>
</protein>
<dbReference type="Proteomes" id="UP000092213">
    <property type="component" value="Chromosome"/>
</dbReference>
<keyword evidence="2" id="KW-0472">Membrane</keyword>
<organism evidence="3 4">
    <name type="scientific">Bordetella bronchialis</name>
    <dbReference type="NCBI Taxonomy" id="463025"/>
    <lineage>
        <taxon>Bacteria</taxon>
        <taxon>Pseudomonadati</taxon>
        <taxon>Pseudomonadota</taxon>
        <taxon>Betaproteobacteria</taxon>
        <taxon>Burkholderiales</taxon>
        <taxon>Alcaligenaceae</taxon>
        <taxon>Bordetella</taxon>
    </lineage>
</organism>